<dbReference type="GO" id="GO:0016788">
    <property type="term" value="F:hydrolase activity, acting on ester bonds"/>
    <property type="evidence" value="ECO:0007669"/>
    <property type="project" value="UniProtKB-ARBA"/>
</dbReference>
<feature type="compositionally biased region" description="Low complexity" evidence="1">
    <location>
        <begin position="77"/>
        <end position="92"/>
    </location>
</feature>
<dbReference type="Gene3D" id="3.40.50.1110">
    <property type="entry name" value="SGNH hydrolase"/>
    <property type="match status" value="1"/>
</dbReference>
<dbReference type="Proteomes" id="UP000198356">
    <property type="component" value="Unassembled WGS sequence"/>
</dbReference>
<feature type="chain" id="PRO_5013031848" evidence="2">
    <location>
        <begin position="35"/>
        <end position="516"/>
    </location>
</feature>
<evidence type="ECO:0000313" key="5">
    <source>
        <dbReference type="Proteomes" id="UP000198356"/>
    </source>
</evidence>
<dbReference type="PANTHER" id="PTHR30383">
    <property type="entry name" value="THIOESTERASE 1/PROTEASE 1/LYSOPHOSPHOLIPASE L1"/>
    <property type="match status" value="1"/>
</dbReference>
<feature type="domain" description="SGNH hydrolase-type esterase" evidence="3">
    <location>
        <begin position="327"/>
        <end position="487"/>
    </location>
</feature>
<keyword evidence="5" id="KW-1185">Reference proteome</keyword>
<dbReference type="PANTHER" id="PTHR30383:SF29">
    <property type="entry name" value="SGNH HYDROLASE-TYPE ESTERASE DOMAIN-CONTAINING PROTEIN"/>
    <property type="match status" value="1"/>
</dbReference>
<name>A0A239M4Z8_9BACT</name>
<feature type="region of interest" description="Disordered" evidence="1">
    <location>
        <begin position="37"/>
        <end position="97"/>
    </location>
</feature>
<dbReference type="SUPFAM" id="SSF52266">
    <property type="entry name" value="SGNH hydrolase"/>
    <property type="match status" value="1"/>
</dbReference>
<feature type="compositionally biased region" description="Low complexity" evidence="1">
    <location>
        <begin position="37"/>
        <end position="49"/>
    </location>
</feature>
<reference evidence="4 5" key="1">
    <citation type="submission" date="2017-06" db="EMBL/GenBank/DDBJ databases">
        <authorList>
            <person name="Kim H.J."/>
            <person name="Triplett B.A."/>
        </authorList>
    </citation>
    <scope>NUCLEOTIDE SEQUENCE [LARGE SCALE GENOMIC DNA]</scope>
    <source>
        <strain evidence="4 5">DSM 18704</strain>
    </source>
</reference>
<keyword evidence="4" id="KW-0378">Hydrolase</keyword>
<dbReference type="Gene3D" id="2.60.120.1360">
    <property type="match status" value="1"/>
</dbReference>
<dbReference type="OrthoDB" id="9810515at2"/>
<dbReference type="InterPro" id="IPR036514">
    <property type="entry name" value="SGNH_hydro_sf"/>
</dbReference>
<dbReference type="Pfam" id="PF13472">
    <property type="entry name" value="Lipase_GDSL_2"/>
    <property type="match status" value="1"/>
</dbReference>
<evidence type="ECO:0000259" key="3">
    <source>
        <dbReference type="Pfam" id="PF13472"/>
    </source>
</evidence>
<gene>
    <name evidence="4" type="ORF">SAMN05421770_10991</name>
</gene>
<dbReference type="InterPro" id="IPR051532">
    <property type="entry name" value="Ester_Hydrolysis_Enzymes"/>
</dbReference>
<feature type="signal peptide" evidence="2">
    <location>
        <begin position="1"/>
        <end position="34"/>
    </location>
</feature>
<keyword evidence="2" id="KW-0732">Signal</keyword>
<evidence type="ECO:0000313" key="4">
    <source>
        <dbReference type="EMBL" id="SNT37248.1"/>
    </source>
</evidence>
<accession>A0A239M4Z8</accession>
<sequence>MTHPHPRSSRFAHNPGASISLVLLVLWMSAAALANTPSKPKAKSAPKAAAVHKPGTAPHHTHASAANPKPLKHNGRPSRASRAAIAAANTHAAHPHPHEFDKAVVPVTRVPEAAPIALAEPSHSPFLYAKQLEPFFEDLADVQAELHSATPKPNAQSSIPALASVVRVLQFGDSHTAADLFTGAMRADLQTRFGDGGLGFQYPGHPFAGYHLAGSARSQSAGWFTEGNHFTALGDGALGLGGISITTSRPGEWISLSTTCTTLQVHYLRQAGGGKLSFSDNGTFVSQVDTASDGTGSAGTLTYACTPGVHEFELTTLDHAPVRLFGLVTEQPGVTWECLGINGAVATLMLRWNQTLFAEYLRQRDPSLIVLAYGTNEAAGSAAHNAEYVADFNRLLDNLHRIVPTASVLVLGPYDRATKLGRGRRAAWQTWAGTARIIEDQKESCRTHGCAYYDQRARMGGPGAMIRWASEGLAQGDHTHLTGAGYRTMADALYNDLLTAYKAYEPATQAVVPNGN</sequence>
<dbReference type="AlphaFoldDB" id="A0A239M4Z8"/>
<organism evidence="4 5">
    <name type="scientific">Granulicella rosea</name>
    <dbReference type="NCBI Taxonomy" id="474952"/>
    <lineage>
        <taxon>Bacteria</taxon>
        <taxon>Pseudomonadati</taxon>
        <taxon>Acidobacteriota</taxon>
        <taxon>Terriglobia</taxon>
        <taxon>Terriglobales</taxon>
        <taxon>Acidobacteriaceae</taxon>
        <taxon>Granulicella</taxon>
    </lineage>
</organism>
<dbReference type="RefSeq" id="WP_089410071.1">
    <property type="nucleotide sequence ID" value="NZ_FZOU01000009.1"/>
</dbReference>
<evidence type="ECO:0000256" key="2">
    <source>
        <dbReference type="SAM" id="SignalP"/>
    </source>
</evidence>
<proteinExistence type="predicted"/>
<protein>
    <submittedName>
        <fullName evidence="4">GDSL-like Lipase/Acylhydrolase family protein</fullName>
    </submittedName>
</protein>
<dbReference type="EMBL" id="FZOU01000009">
    <property type="protein sequence ID" value="SNT37248.1"/>
    <property type="molecule type" value="Genomic_DNA"/>
</dbReference>
<dbReference type="InterPro" id="IPR013830">
    <property type="entry name" value="SGNH_hydro"/>
</dbReference>
<evidence type="ECO:0000256" key="1">
    <source>
        <dbReference type="SAM" id="MobiDB-lite"/>
    </source>
</evidence>